<evidence type="ECO:0000313" key="2">
    <source>
        <dbReference type="Proteomes" id="UP000189761"/>
    </source>
</evidence>
<proteinExistence type="predicted"/>
<gene>
    <name evidence="1" type="ORF">BWZ43_21595</name>
</gene>
<name>A0A8E2I7K0_9BACI</name>
<organism evidence="1 2">
    <name type="scientific">Heyndrickxia oleronia</name>
    <dbReference type="NCBI Taxonomy" id="38875"/>
    <lineage>
        <taxon>Bacteria</taxon>
        <taxon>Bacillati</taxon>
        <taxon>Bacillota</taxon>
        <taxon>Bacilli</taxon>
        <taxon>Bacillales</taxon>
        <taxon>Bacillaceae</taxon>
        <taxon>Heyndrickxia</taxon>
    </lineage>
</organism>
<comment type="caution">
    <text evidence="1">The sequence shown here is derived from an EMBL/GenBank/DDBJ whole genome shotgun (WGS) entry which is preliminary data.</text>
</comment>
<keyword evidence="2" id="KW-1185">Reference proteome</keyword>
<protein>
    <submittedName>
        <fullName evidence="1">Uncharacterized protein</fullName>
    </submittedName>
</protein>
<sequence length="60" mass="7018">MCRVTKEQDWLPRSEKMVVQGNQNASLINVKEKNTDPYRCLLSFHEDRTENCVKTSGILY</sequence>
<accession>A0A8E2I7K0</accession>
<evidence type="ECO:0000313" key="1">
    <source>
        <dbReference type="EMBL" id="OOP66328.1"/>
    </source>
</evidence>
<reference evidence="1 2" key="1">
    <citation type="submission" date="2017-01" db="EMBL/GenBank/DDBJ databases">
        <title>Draft genome sequence of Bacillus oleronius.</title>
        <authorList>
            <person name="Allam M."/>
        </authorList>
    </citation>
    <scope>NUCLEOTIDE SEQUENCE [LARGE SCALE GENOMIC DNA]</scope>
    <source>
        <strain evidence="1 2">DSM 9356</strain>
    </source>
</reference>
<dbReference type="EMBL" id="MTLA01000331">
    <property type="protein sequence ID" value="OOP66328.1"/>
    <property type="molecule type" value="Genomic_DNA"/>
</dbReference>
<dbReference type="AlphaFoldDB" id="A0A8E2I7K0"/>
<dbReference type="Proteomes" id="UP000189761">
    <property type="component" value="Unassembled WGS sequence"/>
</dbReference>